<accession>A0A6M3Y1C7</accession>
<dbReference type="EMBL" id="MT145141">
    <property type="protein sequence ID" value="QJI04031.1"/>
    <property type="molecule type" value="Genomic_DNA"/>
</dbReference>
<name>A0A6M3Y1C7_9ZZZZ</name>
<organism evidence="1">
    <name type="scientific">viral metagenome</name>
    <dbReference type="NCBI Taxonomy" id="1070528"/>
    <lineage>
        <taxon>unclassified sequences</taxon>
        <taxon>metagenomes</taxon>
        <taxon>organismal metagenomes</taxon>
    </lineage>
</organism>
<evidence type="ECO:0000313" key="1">
    <source>
        <dbReference type="EMBL" id="QJI04031.1"/>
    </source>
</evidence>
<gene>
    <name evidence="1" type="ORF">TM448B05910_0010</name>
</gene>
<proteinExistence type="predicted"/>
<reference evidence="1" key="1">
    <citation type="submission" date="2020-03" db="EMBL/GenBank/DDBJ databases">
        <title>The deep terrestrial virosphere.</title>
        <authorList>
            <person name="Holmfeldt K."/>
            <person name="Nilsson E."/>
            <person name="Simone D."/>
            <person name="Lopez-Fernandez M."/>
            <person name="Wu X."/>
            <person name="de Brujin I."/>
            <person name="Lundin D."/>
            <person name="Andersson A."/>
            <person name="Bertilsson S."/>
            <person name="Dopson M."/>
        </authorList>
    </citation>
    <scope>NUCLEOTIDE SEQUENCE</scope>
    <source>
        <strain evidence="1">TM448B05910</strain>
    </source>
</reference>
<protein>
    <submittedName>
        <fullName evidence="1">Uncharacterized protein</fullName>
    </submittedName>
</protein>
<sequence length="50" mass="5214">MICKDCDGKGDFKNKSGSDIECLACNGTGSLCDVCGEPCESGMDRCENCA</sequence>
<dbReference type="AlphaFoldDB" id="A0A6M3Y1C7"/>